<protein>
    <submittedName>
        <fullName evidence="4">Uncharacterized protein</fullName>
    </submittedName>
</protein>
<organism evidence="4 5">
    <name type="scientific">Megaselia scalaris</name>
    <name type="common">Humpbacked fly</name>
    <name type="synonym">Phora scalaris</name>
    <dbReference type="NCBI Taxonomy" id="36166"/>
    <lineage>
        <taxon>Eukaryota</taxon>
        <taxon>Metazoa</taxon>
        <taxon>Ecdysozoa</taxon>
        <taxon>Arthropoda</taxon>
        <taxon>Hexapoda</taxon>
        <taxon>Insecta</taxon>
        <taxon>Pterygota</taxon>
        <taxon>Neoptera</taxon>
        <taxon>Endopterygota</taxon>
        <taxon>Diptera</taxon>
        <taxon>Brachycera</taxon>
        <taxon>Muscomorpha</taxon>
        <taxon>Platypezoidea</taxon>
        <taxon>Phoridae</taxon>
        <taxon>Megaseliini</taxon>
        <taxon>Megaselia</taxon>
    </lineage>
</organism>
<dbReference type="PANTHER" id="PTHR24123">
    <property type="entry name" value="ANKYRIN REPEAT-CONTAINING"/>
    <property type="match status" value="1"/>
</dbReference>
<dbReference type="EMBL" id="CAQQ02080966">
    <property type="status" value="NOT_ANNOTATED_CDS"/>
    <property type="molecule type" value="Genomic_DNA"/>
</dbReference>
<dbReference type="InterPro" id="IPR051165">
    <property type="entry name" value="Multifunctional_ANK_Repeat"/>
</dbReference>
<dbReference type="EnsemblMetazoa" id="MESCA010213-RA">
    <property type="protein sequence ID" value="MESCA010213-PA"/>
    <property type="gene ID" value="MESCA010213"/>
</dbReference>
<dbReference type="AlphaFoldDB" id="T1H1Y8"/>
<dbReference type="Proteomes" id="UP000015102">
    <property type="component" value="Unassembled WGS sequence"/>
</dbReference>
<proteinExistence type="predicted"/>
<evidence type="ECO:0000313" key="4">
    <source>
        <dbReference type="EnsemblMetazoa" id="MESCA010213-PA"/>
    </source>
</evidence>
<dbReference type="Gene3D" id="2.60.220.30">
    <property type="match status" value="1"/>
</dbReference>
<sequence>KFEPCFIVYSFICVGGGNFSYIWGNFVLFLLHLLPLFSIFVALVAQFFKAQPIDPELTAKLLGRGVAVSPIVTVEPRRRKFHKAITLSMPAPKAHTQGMINNYSGNAPTLRLLCSITDY</sequence>
<dbReference type="HOGENOM" id="CLU_2067268_0_0_1"/>
<keyword evidence="3" id="KW-0812">Transmembrane</keyword>
<accession>T1H1Y8</accession>
<reference evidence="4" key="2">
    <citation type="submission" date="2015-06" db="UniProtKB">
        <authorList>
            <consortium name="EnsemblMetazoa"/>
        </authorList>
    </citation>
    <scope>IDENTIFICATION</scope>
</reference>
<dbReference type="STRING" id="36166.T1H1Y8"/>
<keyword evidence="1" id="KW-0677">Repeat</keyword>
<evidence type="ECO:0000313" key="5">
    <source>
        <dbReference type="Proteomes" id="UP000015102"/>
    </source>
</evidence>
<evidence type="ECO:0000256" key="3">
    <source>
        <dbReference type="SAM" id="Phobius"/>
    </source>
</evidence>
<feature type="transmembrane region" description="Helical" evidence="3">
    <location>
        <begin position="26"/>
        <end position="48"/>
    </location>
</feature>
<keyword evidence="2" id="KW-0040">ANK repeat</keyword>
<name>T1H1Y8_MEGSC</name>
<keyword evidence="3" id="KW-0472">Membrane</keyword>
<dbReference type="EMBL" id="CAQQ02080968">
    <property type="status" value="NOT_ANNOTATED_CDS"/>
    <property type="molecule type" value="Genomic_DNA"/>
</dbReference>
<evidence type="ECO:0000256" key="2">
    <source>
        <dbReference type="ARBA" id="ARBA00023043"/>
    </source>
</evidence>
<keyword evidence="5" id="KW-1185">Reference proteome</keyword>
<reference evidence="5" key="1">
    <citation type="submission" date="2013-02" db="EMBL/GenBank/DDBJ databases">
        <authorList>
            <person name="Hughes D."/>
        </authorList>
    </citation>
    <scope>NUCLEOTIDE SEQUENCE</scope>
    <source>
        <strain>Durham</strain>
        <strain evidence="5">NC isolate 2 -- Noor lab</strain>
    </source>
</reference>
<dbReference type="EMBL" id="CAQQ02080967">
    <property type="status" value="NOT_ANNOTATED_CDS"/>
    <property type="molecule type" value="Genomic_DNA"/>
</dbReference>
<evidence type="ECO:0000256" key="1">
    <source>
        <dbReference type="ARBA" id="ARBA00022737"/>
    </source>
</evidence>
<dbReference type="PANTHER" id="PTHR24123:SF141">
    <property type="entry name" value="ANKYRIN 2, ISOFORM U"/>
    <property type="match status" value="1"/>
</dbReference>
<keyword evidence="3" id="KW-1133">Transmembrane helix</keyword>